<feature type="compositionally biased region" description="Polar residues" evidence="10">
    <location>
        <begin position="420"/>
        <end position="430"/>
    </location>
</feature>
<protein>
    <recommendedName>
        <fullName evidence="11">CAF1B/HIR1 beta-propeller domain-containing protein</fullName>
    </recommendedName>
</protein>
<accession>A0AAE0YIJ0</accession>
<dbReference type="EMBL" id="JAWDGP010006127">
    <property type="protein sequence ID" value="KAK3746660.1"/>
    <property type="molecule type" value="Genomic_DNA"/>
</dbReference>
<dbReference type="PANTHER" id="PTHR15271:SF4">
    <property type="entry name" value="CHROMATIN ASSEMBLY FACTOR 1 SUBUNIT B"/>
    <property type="match status" value="1"/>
</dbReference>
<dbReference type="PROSITE" id="PS50082">
    <property type="entry name" value="WD_REPEATS_2"/>
    <property type="match status" value="3"/>
</dbReference>
<dbReference type="InterPro" id="IPR036322">
    <property type="entry name" value="WD40_repeat_dom_sf"/>
</dbReference>
<dbReference type="PANTHER" id="PTHR15271">
    <property type="entry name" value="CHROMATIN ASSEMBLY FACTOR 1 SUBUNIT B"/>
    <property type="match status" value="1"/>
</dbReference>
<feature type="compositionally biased region" description="Polar residues" evidence="10">
    <location>
        <begin position="445"/>
        <end position="454"/>
    </location>
</feature>
<evidence type="ECO:0000256" key="9">
    <source>
        <dbReference type="PROSITE-ProRule" id="PRU00221"/>
    </source>
</evidence>
<feature type="repeat" description="WD" evidence="9">
    <location>
        <begin position="165"/>
        <end position="206"/>
    </location>
</feature>
<dbReference type="Gene3D" id="2.130.10.10">
    <property type="entry name" value="YVTN repeat-like/Quinoprotein amine dehydrogenase"/>
    <property type="match status" value="2"/>
</dbReference>
<dbReference type="SMART" id="SM00320">
    <property type="entry name" value="WD40"/>
    <property type="match status" value="5"/>
</dbReference>
<keyword evidence="3 9" id="KW-0853">WD repeat</keyword>
<feature type="compositionally biased region" description="Basic and acidic residues" evidence="10">
    <location>
        <begin position="492"/>
        <end position="502"/>
    </location>
</feature>
<feature type="repeat" description="WD" evidence="9">
    <location>
        <begin position="61"/>
        <end position="93"/>
    </location>
</feature>
<comment type="subcellular location">
    <subcellularLocation>
        <location evidence="1">Nucleus</location>
    </subcellularLocation>
</comment>
<comment type="caution">
    <text evidence="12">The sequence shown here is derived from an EMBL/GenBank/DDBJ whole genome shotgun (WGS) entry which is preliminary data.</text>
</comment>
<proteinExistence type="inferred from homology"/>
<evidence type="ECO:0000256" key="7">
    <source>
        <dbReference type="ARBA" id="ARBA00023204"/>
    </source>
</evidence>
<feature type="repeat" description="WD" evidence="9">
    <location>
        <begin position="123"/>
        <end position="164"/>
    </location>
</feature>
<comment type="similarity">
    <text evidence="2">Belongs to the WD repeat HIR1 family.</text>
</comment>
<organism evidence="12 13">
    <name type="scientific">Elysia crispata</name>
    <name type="common">lettuce slug</name>
    <dbReference type="NCBI Taxonomy" id="231223"/>
    <lineage>
        <taxon>Eukaryota</taxon>
        <taxon>Metazoa</taxon>
        <taxon>Spiralia</taxon>
        <taxon>Lophotrochozoa</taxon>
        <taxon>Mollusca</taxon>
        <taxon>Gastropoda</taxon>
        <taxon>Heterobranchia</taxon>
        <taxon>Euthyneura</taxon>
        <taxon>Panpulmonata</taxon>
        <taxon>Sacoglossa</taxon>
        <taxon>Placobranchoidea</taxon>
        <taxon>Plakobranchidae</taxon>
        <taxon>Elysia</taxon>
    </lineage>
</organism>
<dbReference type="SUPFAM" id="SSF50978">
    <property type="entry name" value="WD40 repeat-like"/>
    <property type="match status" value="1"/>
</dbReference>
<feature type="compositionally biased region" description="Polar residues" evidence="10">
    <location>
        <begin position="538"/>
        <end position="547"/>
    </location>
</feature>
<gene>
    <name evidence="12" type="ORF">RRG08_039085</name>
</gene>
<evidence type="ECO:0000256" key="2">
    <source>
        <dbReference type="ARBA" id="ARBA00007306"/>
    </source>
</evidence>
<evidence type="ECO:0000256" key="10">
    <source>
        <dbReference type="SAM" id="MobiDB-lite"/>
    </source>
</evidence>
<dbReference type="GO" id="GO:0006281">
    <property type="term" value="P:DNA repair"/>
    <property type="evidence" value="ECO:0007669"/>
    <property type="project" value="UniProtKB-KW"/>
</dbReference>
<sequence>MKVVTPEISWHERDPIYSVDFQPGRWPIQRLASGGVDKIVRIWQMTVDAEGKGDFEFLSNLRRHTATVNVVRFSKNGNLLASAGDDTAIILWKRSEVPTPANNIFADEEGVEDKETWVCYKTLRGHLGDVADLSWSQDNRYLVSGSVDNSAIIWDVVKGSKAAMFNEHKSYVQGVAFDPLGNFVATLSADRSLRIYNTNSKLCVNNVSKLSVPSPVPAIIGNDSANSQPEGKTKAFRIFHDDSLRSFFRRLEFSPDGQLLFTPAGCMEVGEKFISASFIFARGAFVKPAVYLPCGDKSSLIVRVNPQLYQLRSVEKLEDSEKDGQPEWERKKSLFCLPYRMVFAVATEDSILIYDTQQTLPVGLLKNIHYHQISDLSWSRDGRALIVSSTDGFCTVATFEENELGLPYTAGEDSDIDESVLSSKTDQSPPTVMEVDPQEEDITMAKTQLSLSESPNEKKAASLKASSEEKSPEPKKDGGINVDSEEPSLLHSAEKIKPHKNAELGGSTSIGDQGNNREEPKESDGNSKSVEPKKKRIQFTTLSLINK</sequence>
<evidence type="ECO:0000256" key="3">
    <source>
        <dbReference type="ARBA" id="ARBA00022574"/>
    </source>
</evidence>
<evidence type="ECO:0000313" key="13">
    <source>
        <dbReference type="Proteomes" id="UP001283361"/>
    </source>
</evidence>
<evidence type="ECO:0000259" key="11">
    <source>
        <dbReference type="Pfam" id="PF24105"/>
    </source>
</evidence>
<dbReference type="PRINTS" id="PR00319">
    <property type="entry name" value="GPROTEINB"/>
</dbReference>
<dbReference type="InterPro" id="IPR019775">
    <property type="entry name" value="WD40_repeat_CS"/>
</dbReference>
<feature type="compositionally biased region" description="Basic and acidic residues" evidence="10">
    <location>
        <begin position="515"/>
        <end position="525"/>
    </location>
</feature>
<dbReference type="InterPro" id="IPR001680">
    <property type="entry name" value="WD40_rpt"/>
</dbReference>
<keyword evidence="4" id="KW-0677">Repeat</keyword>
<keyword evidence="7" id="KW-0234">DNA repair</keyword>
<feature type="domain" description="CAF1B/HIR1 beta-propeller" evidence="11">
    <location>
        <begin position="1"/>
        <end position="404"/>
    </location>
</feature>
<dbReference type="InterPro" id="IPR015943">
    <property type="entry name" value="WD40/YVTN_repeat-like_dom_sf"/>
</dbReference>
<keyword evidence="13" id="KW-1185">Reference proteome</keyword>
<evidence type="ECO:0000256" key="8">
    <source>
        <dbReference type="ARBA" id="ARBA00023242"/>
    </source>
</evidence>
<dbReference type="AlphaFoldDB" id="A0AAE0YIJ0"/>
<reference evidence="12" key="1">
    <citation type="journal article" date="2023" name="G3 (Bethesda)">
        <title>A reference genome for the long-term kleptoplast-retaining sea slug Elysia crispata morphotype clarki.</title>
        <authorList>
            <person name="Eastman K.E."/>
            <person name="Pendleton A.L."/>
            <person name="Shaikh M.A."/>
            <person name="Suttiyut T."/>
            <person name="Ogas R."/>
            <person name="Tomko P."/>
            <person name="Gavelis G."/>
            <person name="Widhalm J.R."/>
            <person name="Wisecaver J.H."/>
        </authorList>
    </citation>
    <scope>NUCLEOTIDE SEQUENCE</scope>
    <source>
        <strain evidence="12">ECLA1</strain>
    </source>
</reference>
<evidence type="ECO:0000256" key="6">
    <source>
        <dbReference type="ARBA" id="ARBA00022853"/>
    </source>
</evidence>
<dbReference type="InterPro" id="IPR055410">
    <property type="entry name" value="Beta-prop_CAF1B_HIR1"/>
</dbReference>
<dbReference type="InterPro" id="IPR001632">
    <property type="entry name" value="WD40_G-protein_beta-like"/>
</dbReference>
<evidence type="ECO:0000256" key="1">
    <source>
        <dbReference type="ARBA" id="ARBA00004123"/>
    </source>
</evidence>
<dbReference type="PROSITE" id="PS50294">
    <property type="entry name" value="WD_REPEATS_REGION"/>
    <property type="match status" value="3"/>
</dbReference>
<keyword evidence="8" id="KW-0539">Nucleus</keyword>
<dbReference type="GO" id="GO:0033186">
    <property type="term" value="C:CAF-1 complex"/>
    <property type="evidence" value="ECO:0007669"/>
    <property type="project" value="TreeGrafter"/>
</dbReference>
<dbReference type="InterPro" id="IPR045145">
    <property type="entry name" value="PTHR15271"/>
</dbReference>
<dbReference type="CDD" id="cd00200">
    <property type="entry name" value="WD40"/>
    <property type="match status" value="1"/>
</dbReference>
<feature type="region of interest" description="Disordered" evidence="10">
    <location>
        <begin position="407"/>
        <end position="547"/>
    </location>
</feature>
<evidence type="ECO:0000256" key="5">
    <source>
        <dbReference type="ARBA" id="ARBA00022763"/>
    </source>
</evidence>
<evidence type="ECO:0000313" key="12">
    <source>
        <dbReference type="EMBL" id="KAK3746660.1"/>
    </source>
</evidence>
<dbReference type="GO" id="GO:0005634">
    <property type="term" value="C:nucleus"/>
    <property type="evidence" value="ECO:0007669"/>
    <property type="project" value="UniProtKB-SubCell"/>
</dbReference>
<keyword evidence="6" id="KW-0156">Chromatin regulator</keyword>
<dbReference type="Proteomes" id="UP001283361">
    <property type="component" value="Unassembled WGS sequence"/>
</dbReference>
<name>A0AAE0YIJ0_9GAST</name>
<dbReference type="GO" id="GO:0006334">
    <property type="term" value="P:nucleosome assembly"/>
    <property type="evidence" value="ECO:0007669"/>
    <property type="project" value="TreeGrafter"/>
</dbReference>
<feature type="compositionally biased region" description="Basic and acidic residues" evidence="10">
    <location>
        <begin position="455"/>
        <end position="478"/>
    </location>
</feature>
<evidence type="ECO:0000256" key="4">
    <source>
        <dbReference type="ARBA" id="ARBA00022737"/>
    </source>
</evidence>
<dbReference type="Pfam" id="PF24105">
    <property type="entry name" value="Beta-prop_CAF1B_HIR1"/>
    <property type="match status" value="1"/>
</dbReference>
<dbReference type="PROSITE" id="PS00678">
    <property type="entry name" value="WD_REPEATS_1"/>
    <property type="match status" value="1"/>
</dbReference>
<dbReference type="GO" id="GO:0006335">
    <property type="term" value="P:DNA replication-dependent chromatin assembly"/>
    <property type="evidence" value="ECO:0007669"/>
    <property type="project" value="InterPro"/>
</dbReference>
<keyword evidence="5" id="KW-0227">DNA damage</keyword>